<accession>A0A9E2KAZ6</accession>
<evidence type="ECO:0000259" key="2">
    <source>
        <dbReference type="SMART" id="SM00382"/>
    </source>
</evidence>
<dbReference type="SMART" id="SM00382">
    <property type="entry name" value="AAA"/>
    <property type="match status" value="1"/>
</dbReference>
<protein>
    <submittedName>
        <fullName evidence="3">YifB family Mg chelatase-like AAA ATPase</fullName>
    </submittedName>
</protein>
<dbReference type="NCBIfam" id="TIGR00368">
    <property type="entry name" value="YifB family Mg chelatase-like AAA ATPase"/>
    <property type="match status" value="1"/>
</dbReference>
<reference evidence="3" key="1">
    <citation type="journal article" date="2021" name="PeerJ">
        <title>Extensive microbial diversity within the chicken gut microbiome revealed by metagenomics and culture.</title>
        <authorList>
            <person name="Gilroy R."/>
            <person name="Ravi A."/>
            <person name="Getino M."/>
            <person name="Pursley I."/>
            <person name="Horton D.L."/>
            <person name="Alikhan N.F."/>
            <person name="Baker D."/>
            <person name="Gharbi K."/>
            <person name="Hall N."/>
            <person name="Watson M."/>
            <person name="Adriaenssens E.M."/>
            <person name="Foster-Nyarko E."/>
            <person name="Jarju S."/>
            <person name="Secka A."/>
            <person name="Antonio M."/>
            <person name="Oren A."/>
            <person name="Chaudhuri R.R."/>
            <person name="La Ragione R."/>
            <person name="Hildebrand F."/>
            <person name="Pallen M.J."/>
        </authorList>
    </citation>
    <scope>NUCLEOTIDE SEQUENCE</scope>
    <source>
        <strain evidence="3">B5-657</strain>
    </source>
</reference>
<dbReference type="AlphaFoldDB" id="A0A9E2KAZ6"/>
<feature type="non-terminal residue" evidence="3">
    <location>
        <position position="443"/>
    </location>
</feature>
<dbReference type="EMBL" id="JAHLFQ010000025">
    <property type="protein sequence ID" value="MBU3803437.1"/>
    <property type="molecule type" value="Genomic_DNA"/>
</dbReference>
<reference evidence="3" key="2">
    <citation type="submission" date="2021-04" db="EMBL/GenBank/DDBJ databases">
        <authorList>
            <person name="Gilroy R."/>
        </authorList>
    </citation>
    <scope>NUCLEOTIDE SEQUENCE</scope>
    <source>
        <strain evidence="3">B5-657</strain>
    </source>
</reference>
<evidence type="ECO:0000256" key="1">
    <source>
        <dbReference type="ARBA" id="ARBA00006354"/>
    </source>
</evidence>
<name>A0A9E2KAZ6_9FIRM</name>
<dbReference type="InterPro" id="IPR003593">
    <property type="entry name" value="AAA+_ATPase"/>
</dbReference>
<sequence length="443" mass="48698">MFCKLNSYTLNGVEALPIDVEIDLQDGLPGFDIVGLPDSAVKEAKERVKSAIKNSGFQFPICHITVNLAPADIKKEGCLYDLPIALGILCCLGVFPSQALHQKIFIGELALDGSIRGVRGLLPLLCSMSNHPIQCIIPNDNHAEASLLHNLEIYLAHHLREVVAYINKEAPLKPCLSLGSSSKTPPPTIDYSDVRGQMHAKRGLLLCAAGYHNAILIGPPGSGKTMLAQRLPTILPPPTEEECIEITKIYSVANQLPDYEIIKHRPFRAPHHTISHLGLTGGGIHPKPGEISLAHLGVLFLDELLEFNKQALEMLRQPLESHSITLSRSQMSLTYPAHFLFLSASNPCPCGYYPDTSRCSCSLQSIKKYLSKLSAPLIDRVDIHLETHVPTLKELEADETLSSGDMIKLVLKAHQKQNDRFHGTTIQYNSQIPTQLLSTYCPI</sequence>
<evidence type="ECO:0000313" key="4">
    <source>
        <dbReference type="Proteomes" id="UP000824229"/>
    </source>
</evidence>
<dbReference type="PANTHER" id="PTHR32039">
    <property type="entry name" value="MAGNESIUM-CHELATASE SUBUNIT CHLI"/>
    <property type="match status" value="1"/>
</dbReference>
<comment type="similarity">
    <text evidence="1">Belongs to the Mg-chelatase subunits D/I family. ComM subfamily.</text>
</comment>
<proteinExistence type="inferred from homology"/>
<dbReference type="SUPFAM" id="SSF52540">
    <property type="entry name" value="P-loop containing nucleoside triphosphate hydrolases"/>
    <property type="match status" value="1"/>
</dbReference>
<dbReference type="SUPFAM" id="SSF54211">
    <property type="entry name" value="Ribosomal protein S5 domain 2-like"/>
    <property type="match status" value="1"/>
</dbReference>
<dbReference type="Gene3D" id="3.30.230.10">
    <property type="match status" value="1"/>
</dbReference>
<dbReference type="InterPro" id="IPR027417">
    <property type="entry name" value="P-loop_NTPase"/>
</dbReference>
<dbReference type="PANTHER" id="PTHR32039:SF7">
    <property type="entry name" value="COMPETENCE PROTEIN COMM"/>
    <property type="match status" value="1"/>
</dbReference>
<comment type="caution">
    <text evidence="3">The sequence shown here is derived from an EMBL/GenBank/DDBJ whole genome shotgun (WGS) entry which is preliminary data.</text>
</comment>
<dbReference type="InterPro" id="IPR020568">
    <property type="entry name" value="Ribosomal_Su5_D2-typ_SF"/>
</dbReference>
<dbReference type="Pfam" id="PF01078">
    <property type="entry name" value="Mg_chelatase"/>
    <property type="match status" value="1"/>
</dbReference>
<gene>
    <name evidence="3" type="ORF">H9872_01570</name>
</gene>
<dbReference type="Pfam" id="PF13541">
    <property type="entry name" value="ChlI"/>
    <property type="match status" value="1"/>
</dbReference>
<organism evidence="3 4">
    <name type="scientific">Candidatus Cellulosilyticum pullistercoris</name>
    <dbReference type="NCBI Taxonomy" id="2838521"/>
    <lineage>
        <taxon>Bacteria</taxon>
        <taxon>Bacillati</taxon>
        <taxon>Bacillota</taxon>
        <taxon>Clostridia</taxon>
        <taxon>Lachnospirales</taxon>
        <taxon>Cellulosilyticaceae</taxon>
        <taxon>Cellulosilyticum</taxon>
    </lineage>
</organism>
<dbReference type="InterPro" id="IPR004482">
    <property type="entry name" value="Mg_chelat-rel"/>
</dbReference>
<dbReference type="Proteomes" id="UP000824229">
    <property type="component" value="Unassembled WGS sequence"/>
</dbReference>
<dbReference type="InterPro" id="IPR000523">
    <property type="entry name" value="Mg_chelatse_chII-like_cat_dom"/>
</dbReference>
<dbReference type="Gene3D" id="3.40.50.300">
    <property type="entry name" value="P-loop containing nucleotide triphosphate hydrolases"/>
    <property type="match status" value="1"/>
</dbReference>
<dbReference type="GO" id="GO:0005524">
    <property type="term" value="F:ATP binding"/>
    <property type="evidence" value="ECO:0007669"/>
    <property type="project" value="InterPro"/>
</dbReference>
<dbReference type="InterPro" id="IPR014721">
    <property type="entry name" value="Ribsml_uS5_D2-typ_fold_subgr"/>
</dbReference>
<evidence type="ECO:0000313" key="3">
    <source>
        <dbReference type="EMBL" id="MBU3803437.1"/>
    </source>
</evidence>
<feature type="domain" description="AAA+ ATPase" evidence="2">
    <location>
        <begin position="210"/>
        <end position="391"/>
    </location>
</feature>
<dbReference type="InterPro" id="IPR045006">
    <property type="entry name" value="CHLI-like"/>
</dbReference>